<dbReference type="Proteomes" id="UP000006672">
    <property type="component" value="Unassembled WGS sequence"/>
</dbReference>
<dbReference type="GO" id="GO:0099523">
    <property type="term" value="C:presynaptic cytosol"/>
    <property type="evidence" value="ECO:0007669"/>
    <property type="project" value="EnsemblMetazoa"/>
</dbReference>
<evidence type="ECO:0000313" key="6">
    <source>
        <dbReference type="WBParaSite" id="Bm3276a.1"/>
    </source>
</evidence>
<organism evidence="4">
    <name type="scientific">Brugia malayi</name>
    <name type="common">Filarial nematode worm</name>
    <dbReference type="NCBI Taxonomy" id="6279"/>
    <lineage>
        <taxon>Eukaryota</taxon>
        <taxon>Metazoa</taxon>
        <taxon>Ecdysozoa</taxon>
        <taxon>Nematoda</taxon>
        <taxon>Chromadorea</taxon>
        <taxon>Rhabditida</taxon>
        <taxon>Spirurina</taxon>
        <taxon>Spiruromorpha</taxon>
        <taxon>Filarioidea</taxon>
        <taxon>Onchocercidae</taxon>
        <taxon>Brugia</taxon>
    </lineage>
</organism>
<evidence type="ECO:0000259" key="3">
    <source>
        <dbReference type="PROSITE" id="PS50200"/>
    </source>
</evidence>
<dbReference type="GO" id="GO:0040011">
    <property type="term" value="P:locomotion"/>
    <property type="evidence" value="ECO:0007669"/>
    <property type="project" value="EnsemblMetazoa"/>
</dbReference>
<dbReference type="WBParaSite" id="Bm3276a.1">
    <property type="protein sequence ID" value="Bm3276a.1"/>
    <property type="gene ID" value="WBGene00223537"/>
</dbReference>
<dbReference type="GO" id="GO:0048858">
    <property type="term" value="P:cell projection morphogenesis"/>
    <property type="evidence" value="ECO:0007669"/>
    <property type="project" value="EnsemblMetazoa"/>
</dbReference>
<accession>A0A4E9F3K0</accession>
<dbReference type="GO" id="GO:0030032">
    <property type="term" value="P:lamellipodium assembly"/>
    <property type="evidence" value="ECO:0007669"/>
    <property type="project" value="EnsemblMetazoa"/>
</dbReference>
<reference evidence="4" key="2">
    <citation type="submission" date="2019-04" db="EMBL/GenBank/DDBJ databases">
        <authorList>
            <person name="Howe K."/>
            <person name="Paulini M."/>
            <person name="Williams G."/>
        </authorList>
    </citation>
    <scope>NUCLEOTIDE SEQUENCE [LARGE SCALE GENOMIC DNA]</scope>
    <source>
        <strain evidence="4">FR3</strain>
    </source>
</reference>
<dbReference type="InterPro" id="IPR029071">
    <property type="entry name" value="Ubiquitin-like_domsf"/>
</dbReference>
<dbReference type="GO" id="GO:0032809">
    <property type="term" value="C:neuronal cell body membrane"/>
    <property type="evidence" value="ECO:0007669"/>
    <property type="project" value="EnsemblMetazoa"/>
</dbReference>
<dbReference type="SMART" id="SM00314">
    <property type="entry name" value="RA"/>
    <property type="match status" value="1"/>
</dbReference>
<dbReference type="KEGG" id="bmy:BM_BM3276"/>
<feature type="compositionally biased region" description="Polar residues" evidence="1">
    <location>
        <begin position="8"/>
        <end position="19"/>
    </location>
</feature>
<feature type="region of interest" description="Disordered" evidence="1">
    <location>
        <begin position="327"/>
        <end position="420"/>
    </location>
</feature>
<dbReference type="PROSITE" id="PS50003">
    <property type="entry name" value="PH_DOMAIN"/>
    <property type="match status" value="1"/>
</dbReference>
<evidence type="ECO:0000313" key="5">
    <source>
        <dbReference type="Proteomes" id="UP000006672"/>
    </source>
</evidence>
<reference evidence="5" key="1">
    <citation type="journal article" date="2007" name="Science">
        <title>Draft genome of the filarial nematode parasite Brugia malayi.</title>
        <authorList>
            <person name="Ghedin E."/>
            <person name="Wang S."/>
            <person name="Spiro D."/>
            <person name="Caler E."/>
            <person name="Zhao Q."/>
            <person name="Crabtree J."/>
            <person name="Allen J.E."/>
            <person name="Delcher A.L."/>
            <person name="Guiliano D.B."/>
            <person name="Miranda-Saavedra D."/>
            <person name="Angiuoli S.V."/>
            <person name="Creasy T."/>
            <person name="Amedeo P."/>
            <person name="Haas B."/>
            <person name="El-Sayed N.M."/>
            <person name="Wortman J.R."/>
            <person name="Feldblyum T."/>
            <person name="Tallon L."/>
            <person name="Schatz M."/>
            <person name="Shumway M."/>
            <person name="Koo H."/>
            <person name="Salzberg S.L."/>
            <person name="Schobel S."/>
            <person name="Pertea M."/>
            <person name="Pop M."/>
            <person name="White O."/>
            <person name="Barton G.J."/>
            <person name="Carlow C.K."/>
            <person name="Crawford M.J."/>
            <person name="Daub J."/>
            <person name="Dimmic M.W."/>
            <person name="Estes C.F."/>
            <person name="Foster J.M."/>
            <person name="Ganatra M."/>
            <person name="Gregory W.F."/>
            <person name="Johnson N.M."/>
            <person name="Jin J."/>
            <person name="Komuniecki R."/>
            <person name="Korf I."/>
            <person name="Kumar S."/>
            <person name="Laney S."/>
            <person name="Li B.W."/>
            <person name="Li W."/>
            <person name="Lindblom T.H."/>
            <person name="Lustigman S."/>
            <person name="Ma D."/>
            <person name="Maina C.V."/>
            <person name="Martin D.M."/>
            <person name="McCarter J.P."/>
            <person name="McReynolds L."/>
            <person name="Mitreva M."/>
            <person name="Nutman T.B."/>
            <person name="Parkinson J."/>
            <person name="Peregrin-Alvarez J.M."/>
            <person name="Poole C."/>
            <person name="Ren Q."/>
            <person name="Saunders L."/>
            <person name="Sluder A.E."/>
            <person name="Smith K."/>
            <person name="Stanke M."/>
            <person name="Unnasch T.R."/>
            <person name="Ware J."/>
            <person name="Wei A.D."/>
            <person name="Weil G."/>
            <person name="Williams D.J."/>
            <person name="Zhang Y."/>
            <person name="Williams S.A."/>
            <person name="Fraser-Liggett C."/>
            <person name="Slatko B."/>
            <person name="Blaxter M.L."/>
            <person name="Scott A.L."/>
        </authorList>
    </citation>
    <scope>NUCLEOTIDE SEQUENCE</scope>
    <source>
        <strain evidence="5">FR3</strain>
    </source>
</reference>
<feature type="compositionally biased region" description="Polar residues" evidence="1">
    <location>
        <begin position="364"/>
        <end position="383"/>
    </location>
</feature>
<dbReference type="GO" id="GO:0007165">
    <property type="term" value="P:signal transduction"/>
    <property type="evidence" value="ECO:0007669"/>
    <property type="project" value="InterPro"/>
</dbReference>
<gene>
    <name evidence="4 6" type="primary">Bma-mig-10</name>
    <name evidence="4" type="ORF">BM_BM3276</name>
</gene>
<feature type="compositionally biased region" description="Low complexity" evidence="1">
    <location>
        <begin position="384"/>
        <end position="393"/>
    </location>
</feature>
<dbReference type="EMBL" id="CAAKNF010000192">
    <property type="protein sequence ID" value="VIO90523.1"/>
    <property type="molecule type" value="Genomic_DNA"/>
</dbReference>
<dbReference type="SMART" id="SM00233">
    <property type="entry name" value="PH"/>
    <property type="match status" value="1"/>
</dbReference>
<dbReference type="GO" id="GO:0030027">
    <property type="term" value="C:lamellipodium"/>
    <property type="evidence" value="ECO:0007669"/>
    <property type="project" value="EnsemblMetazoa"/>
</dbReference>
<dbReference type="GO" id="GO:0018991">
    <property type="term" value="P:egg-laying behavior"/>
    <property type="evidence" value="ECO:0007669"/>
    <property type="project" value="EnsemblMetazoa"/>
</dbReference>
<dbReference type="CDD" id="cd01259">
    <property type="entry name" value="PH_APBB1IP"/>
    <property type="match status" value="1"/>
</dbReference>
<dbReference type="InterPro" id="IPR001849">
    <property type="entry name" value="PH_domain"/>
</dbReference>
<evidence type="ECO:0000313" key="4">
    <source>
        <dbReference type="EMBL" id="VIO90523.1"/>
    </source>
</evidence>
<dbReference type="PANTHER" id="PTHR11243:SF23">
    <property type="entry name" value="LD06925P"/>
    <property type="match status" value="1"/>
</dbReference>
<feature type="compositionally biased region" description="Low complexity" evidence="1">
    <location>
        <begin position="343"/>
        <end position="363"/>
    </location>
</feature>
<dbReference type="GO" id="GO:0030334">
    <property type="term" value="P:regulation of cell migration"/>
    <property type="evidence" value="ECO:0007669"/>
    <property type="project" value="EnsemblMetazoa"/>
</dbReference>
<feature type="compositionally biased region" description="Low complexity" evidence="1">
    <location>
        <begin position="406"/>
        <end position="416"/>
    </location>
</feature>
<feature type="compositionally biased region" description="Acidic residues" evidence="1">
    <location>
        <begin position="20"/>
        <end position="39"/>
    </location>
</feature>
<feature type="domain" description="PH" evidence="2">
    <location>
        <begin position="577"/>
        <end position="687"/>
    </location>
</feature>
<dbReference type="CTD" id="6095742"/>
<dbReference type="GeneID" id="6095742"/>
<feature type="region of interest" description="Disordered" evidence="1">
    <location>
        <begin position="959"/>
        <end position="998"/>
    </location>
</feature>
<dbReference type="Pfam" id="PF21989">
    <property type="entry name" value="RA_2"/>
    <property type="match status" value="1"/>
</dbReference>
<protein>
    <submittedName>
        <fullName evidence="4 6">PH domain containing protein</fullName>
    </submittedName>
</protein>
<feature type="domain" description="Ras-associating" evidence="3">
    <location>
        <begin position="444"/>
        <end position="531"/>
    </location>
</feature>
<dbReference type="Pfam" id="PF00169">
    <property type="entry name" value="PH"/>
    <property type="match status" value="1"/>
</dbReference>
<proteinExistence type="predicted"/>
<dbReference type="GO" id="GO:0008078">
    <property type="term" value="P:mesodermal cell migration"/>
    <property type="evidence" value="ECO:0007669"/>
    <property type="project" value="EnsemblMetazoa"/>
</dbReference>
<dbReference type="InterPro" id="IPR039664">
    <property type="entry name" value="GRB/APBB1IP"/>
</dbReference>
<feature type="compositionally biased region" description="Polar residues" evidence="1">
    <location>
        <begin position="147"/>
        <end position="163"/>
    </location>
</feature>
<dbReference type="InterPro" id="IPR011993">
    <property type="entry name" value="PH-like_dom_sf"/>
</dbReference>
<sequence>MVLRNSVHKNSNYDSSCSDETNDMNDNDESEIDSDEDSEAGEKCIQLLSSLLNSGPRYYSAGHCNPSLPVNNNNSNWCDTVTFQNLSKLELLLGSNLSSQLPSPLEEDCQQLTIGQFSTDNIPTMEKQRFVGFENVKETEEQKGQLIGQSQNSTTAVPQQILGSSTSSSSSSPSSSIKPSTTTTTATSNEQKAVNISVDGGGGARDMVRVRQRPHIPPKPQMDAVRYSMANVQESCDWELDTLLGELSALEQQLTVGGDQALLGLPTLPTSVSRESSLNQSKRNSTLLTSVMQHNDTKRIGHQSNAQHSFSYHDNFMHSSGTIGAVMSTDCPSPDRDSAFGDSSSTESRNNNRNCRNSAISCSDSCRGSLNTPSPIQQASPNQSSTSSALESSQLRHHHHHHHHQQQQQQSQQQQQPTRPLTANEIKAAKIREALEKMREADIKKIYVKFFIDDGSSTISLLIDERWTVAECIRRIATKLNVPLSEHHAIVEEYPELYIKRIYEDHEYLVENIMMWTLNSQNKLYFTRRLDKYSFLDRPEEFLVTEKNIDTLVHGPPSPNTKRHVIREFFEGDNVQPPETEGWLFLKSDGKKSWKKHFFVLRLSGLYYCPKGKSRNSKDLQCLMNMQNNQIYTATDWKKKYKAPSSYGFAIKHPKIQVKASKYIKYICTEDALTFHKWMVALRIAKNGQNLYENYIEMKKQQQKESNGGIIQPVKVGIPQISPVDSNRISFVEMRKNNIRQCQEQDPSSLLNLNRDLRTPITSRLSVGTSNDENSSSHQNSIIFDQCDDIITGTIKRAPCDIMLNNRQSTMTDHRSSSDGIASPSGRSGGTAESDSDEEQFPPLPPTVAATISHGDNSHNNVNRNEVDSAIVKSTTKICLPKQQQQQQQQQQPSTSHMIATRYGNGISPTYANGNYVSNVKSNVMAPIPPAKPQFIMQNERNSNQIITTESNITLANNNQHQHHHHHQFGINPSQISLTSPSKKIPPPPPPKRSDTTKLQSMNTEALHSELEIAMARRLQKIGQL</sequence>
<dbReference type="GO" id="GO:0040025">
    <property type="term" value="P:vulval development"/>
    <property type="evidence" value="ECO:0007669"/>
    <property type="project" value="EnsemblMetazoa"/>
</dbReference>
<feature type="region of interest" description="Disordered" evidence="1">
    <location>
        <begin position="1"/>
        <end position="39"/>
    </location>
</feature>
<feature type="compositionally biased region" description="Low complexity" evidence="1">
    <location>
        <begin position="164"/>
        <end position="188"/>
    </location>
</feature>
<name>A0A4E9F3K0_BRUMA</name>
<dbReference type="GO" id="GO:0017124">
    <property type="term" value="F:SH3 domain binding"/>
    <property type="evidence" value="ECO:0007669"/>
    <property type="project" value="EnsemblMetazoa"/>
</dbReference>
<dbReference type="GO" id="GO:0001764">
    <property type="term" value="P:neuron migration"/>
    <property type="evidence" value="ECO:0007669"/>
    <property type="project" value="EnsemblMetazoa"/>
</dbReference>
<dbReference type="RefSeq" id="XP_042932331.1">
    <property type="nucleotide sequence ID" value="XM_043076397.1"/>
</dbReference>
<dbReference type="GO" id="GO:0031103">
    <property type="term" value="P:axon regeneration"/>
    <property type="evidence" value="ECO:0007669"/>
    <property type="project" value="EnsemblMetazoa"/>
</dbReference>
<dbReference type="OrthoDB" id="6235964at2759"/>
<dbReference type="PROSITE" id="PS50200">
    <property type="entry name" value="RA"/>
    <property type="match status" value="1"/>
</dbReference>
<evidence type="ECO:0000256" key="1">
    <source>
        <dbReference type="SAM" id="MobiDB-lite"/>
    </source>
</evidence>
<dbReference type="InterPro" id="IPR039665">
    <property type="entry name" value="PH_APBB1IP"/>
</dbReference>
<dbReference type="Gene3D" id="2.30.29.30">
    <property type="entry name" value="Pleckstrin-homology domain (PH domain)/Phosphotyrosine-binding domain (PTB)"/>
    <property type="match status" value="1"/>
</dbReference>
<dbReference type="Gene3D" id="3.10.20.90">
    <property type="entry name" value="Phosphatidylinositol 3-kinase Catalytic Subunit, Chain A, domain 1"/>
    <property type="match status" value="1"/>
</dbReference>
<feature type="region of interest" description="Disordered" evidence="1">
    <location>
        <begin position="141"/>
        <end position="204"/>
    </location>
</feature>
<dbReference type="AlphaFoldDB" id="A0A4E9F3K0"/>
<dbReference type="GO" id="GO:0031941">
    <property type="term" value="C:filamentous actin"/>
    <property type="evidence" value="ECO:0007669"/>
    <property type="project" value="EnsemblMetazoa"/>
</dbReference>
<reference evidence="6" key="3">
    <citation type="submission" date="2019-12" db="UniProtKB">
        <authorList>
            <consortium name="WormBaseParasite"/>
        </authorList>
    </citation>
    <scope>IDENTIFICATION</scope>
</reference>
<feature type="compositionally biased region" description="Polar residues" evidence="1">
    <location>
        <begin position="854"/>
        <end position="864"/>
    </location>
</feature>
<keyword evidence="5" id="KW-1185">Reference proteome</keyword>
<dbReference type="GO" id="GO:0032584">
    <property type="term" value="C:growth cone membrane"/>
    <property type="evidence" value="ECO:0007669"/>
    <property type="project" value="EnsemblMetazoa"/>
</dbReference>
<evidence type="ECO:0000259" key="2">
    <source>
        <dbReference type="PROSITE" id="PS50003"/>
    </source>
</evidence>
<dbReference type="GO" id="GO:0099054">
    <property type="term" value="P:presynapse assembly"/>
    <property type="evidence" value="ECO:0007669"/>
    <property type="project" value="EnsemblMetazoa"/>
</dbReference>
<feature type="compositionally biased region" description="Basic residues" evidence="1">
    <location>
        <begin position="395"/>
        <end position="405"/>
    </location>
</feature>
<feature type="region of interest" description="Disordered" evidence="1">
    <location>
        <begin position="809"/>
        <end position="864"/>
    </location>
</feature>
<dbReference type="STRING" id="6279.A0A5S6PJX6"/>
<dbReference type="SUPFAM" id="SSF54236">
    <property type="entry name" value="Ubiquitin-like"/>
    <property type="match status" value="1"/>
</dbReference>
<accession>A0A5S6PJX6</accession>
<dbReference type="InterPro" id="IPR000159">
    <property type="entry name" value="RA_dom"/>
</dbReference>
<dbReference type="SUPFAM" id="SSF50729">
    <property type="entry name" value="PH domain-like"/>
    <property type="match status" value="1"/>
</dbReference>
<dbReference type="PANTHER" id="PTHR11243">
    <property type="entry name" value="GROWTH FACTOR RECEPTOR-BOUND PROTEIN"/>
    <property type="match status" value="1"/>
</dbReference>